<dbReference type="PANTHER" id="PTHR33087:SF49">
    <property type="entry name" value="DUF4283 DOMAIN-CONTAINING PROTEIN"/>
    <property type="match status" value="1"/>
</dbReference>
<dbReference type="EnsemblPlants" id="PNT65408">
    <property type="protein sequence ID" value="PNT65408"/>
    <property type="gene ID" value="BRADI_4g42035v3"/>
</dbReference>
<evidence type="ECO:0008006" key="5">
    <source>
        <dbReference type="Google" id="ProtNLM"/>
    </source>
</evidence>
<reference evidence="3" key="3">
    <citation type="submission" date="2018-08" db="UniProtKB">
        <authorList>
            <consortium name="EnsemblPlants"/>
        </authorList>
    </citation>
    <scope>IDENTIFICATION</scope>
    <source>
        <strain evidence="3">cv. Bd21</strain>
    </source>
</reference>
<organism evidence="2">
    <name type="scientific">Brachypodium distachyon</name>
    <name type="common">Purple false brome</name>
    <name type="synonym">Trachynia distachya</name>
    <dbReference type="NCBI Taxonomy" id="15368"/>
    <lineage>
        <taxon>Eukaryota</taxon>
        <taxon>Viridiplantae</taxon>
        <taxon>Streptophyta</taxon>
        <taxon>Embryophyta</taxon>
        <taxon>Tracheophyta</taxon>
        <taxon>Spermatophyta</taxon>
        <taxon>Magnoliopsida</taxon>
        <taxon>Liliopsida</taxon>
        <taxon>Poales</taxon>
        <taxon>Poaceae</taxon>
        <taxon>BOP clade</taxon>
        <taxon>Pooideae</taxon>
        <taxon>Stipodae</taxon>
        <taxon>Brachypodieae</taxon>
        <taxon>Brachypodium</taxon>
    </lineage>
</organism>
<proteinExistence type="predicted"/>
<feature type="compositionally biased region" description="Low complexity" evidence="1">
    <location>
        <begin position="231"/>
        <end position="243"/>
    </location>
</feature>
<feature type="compositionally biased region" description="Basic and acidic residues" evidence="1">
    <location>
        <begin position="286"/>
        <end position="297"/>
    </location>
</feature>
<keyword evidence="4" id="KW-1185">Reference proteome</keyword>
<evidence type="ECO:0000313" key="4">
    <source>
        <dbReference type="Proteomes" id="UP000008810"/>
    </source>
</evidence>
<dbReference type="InterPro" id="IPR053253">
    <property type="entry name" value="Sex_diff_modulator"/>
</dbReference>
<evidence type="ECO:0000313" key="2">
    <source>
        <dbReference type="EMBL" id="PNT65408.1"/>
    </source>
</evidence>
<name>A0A2K2CTQ3_BRADI</name>
<dbReference type="EMBL" id="CM000883">
    <property type="protein sequence ID" value="PNT65408.1"/>
    <property type="molecule type" value="Genomic_DNA"/>
</dbReference>
<dbReference type="OrthoDB" id="696926at2759"/>
<accession>A0A2K2CTQ3</accession>
<feature type="compositionally biased region" description="Basic residues" evidence="1">
    <location>
        <begin position="327"/>
        <end position="338"/>
    </location>
</feature>
<protein>
    <recommendedName>
        <fullName evidence="5">DUF4283 domain-containing protein</fullName>
    </recommendedName>
</protein>
<dbReference type="AlphaFoldDB" id="A0A2K2CTQ3"/>
<sequence length="596" mass="64308">MLSRAIHLPAPRCPGFSHSIVTTSRGIERQVFTLRTRVVLVKAQDPCHTATPITIGKAIKANLHIPSHSLRVTRHYPEVFYIHFDAPAHRDRAIDLGCLTVDGATFLLLPWSEVTHGIIQTHSLHVRLCIEKMPLHLRSMEGAELVLGKDIIVDRLDSRTHACWVWCWSLDRIPSDYGFTVFPKGAGRMEEMHGYSPPRRQVAPPPEGIQFSALIHIDLVEDWTVREARPSSSRQSGLPSSSSDESAPLPAVQPYIWYFNMRDGEETRPAHRRNDSCGAYSPAARRNHDDEGNDHPPRSYCDSVLPRDPARASAPSRAGLGADEARHRSRTPARRCRRATSVPDDTAPTPRLDLAALAPAPVPVLSASPASTSPTSSSSEDPLAELMAPERLEHMGWPAGDFDPMALERDAFCEATLSSPLSFPPVPAVPALAVGGGTGAPSPLSFSTPPRDDIDMPVSAAGTDAEHDASDGILDALFAAHPSSVLGATPPPPPPRSRGGKDKTPVTPHRNARQAGMPSSTPVAQRATIRLAKEPAVINDDEKCVDIAAAALVCRFKEPLSETDVDGLTILTRIDRDALHRAAAQAASSSAAASVH</sequence>
<evidence type="ECO:0000256" key="1">
    <source>
        <dbReference type="SAM" id="MobiDB-lite"/>
    </source>
</evidence>
<feature type="region of interest" description="Disordered" evidence="1">
    <location>
        <begin position="228"/>
        <end position="247"/>
    </location>
</feature>
<gene>
    <name evidence="2" type="ORF">BRADI_4g42035v3</name>
</gene>
<feature type="compositionally biased region" description="Low complexity" evidence="1">
    <location>
        <begin position="311"/>
        <end position="322"/>
    </location>
</feature>
<reference evidence="2 3" key="1">
    <citation type="journal article" date="2010" name="Nature">
        <title>Genome sequencing and analysis of the model grass Brachypodium distachyon.</title>
        <authorList>
            <consortium name="International Brachypodium Initiative"/>
        </authorList>
    </citation>
    <scope>NUCLEOTIDE SEQUENCE [LARGE SCALE GENOMIC DNA]</scope>
    <source>
        <strain evidence="2 3">Bd21</strain>
    </source>
</reference>
<feature type="region of interest" description="Disordered" evidence="1">
    <location>
        <begin position="483"/>
        <end position="525"/>
    </location>
</feature>
<dbReference type="PANTHER" id="PTHR33087">
    <property type="entry name" value="OS07G0539200 PROTEIN"/>
    <property type="match status" value="1"/>
</dbReference>
<dbReference type="InParanoid" id="A0A2K2CTQ3"/>
<dbReference type="Gramene" id="PNT65408">
    <property type="protein sequence ID" value="PNT65408"/>
    <property type="gene ID" value="BRADI_4g42035v3"/>
</dbReference>
<feature type="region of interest" description="Disordered" evidence="1">
    <location>
        <begin position="267"/>
        <end position="351"/>
    </location>
</feature>
<dbReference type="Proteomes" id="UP000008810">
    <property type="component" value="Chromosome 4"/>
</dbReference>
<evidence type="ECO:0000313" key="3">
    <source>
        <dbReference type="EnsemblPlants" id="PNT65408"/>
    </source>
</evidence>
<reference evidence="2" key="2">
    <citation type="submission" date="2017-06" db="EMBL/GenBank/DDBJ databases">
        <title>WGS assembly of Brachypodium distachyon.</title>
        <authorList>
            <consortium name="The International Brachypodium Initiative"/>
            <person name="Lucas S."/>
            <person name="Harmon-Smith M."/>
            <person name="Lail K."/>
            <person name="Tice H."/>
            <person name="Grimwood J."/>
            <person name="Bruce D."/>
            <person name="Barry K."/>
            <person name="Shu S."/>
            <person name="Lindquist E."/>
            <person name="Wang M."/>
            <person name="Pitluck S."/>
            <person name="Vogel J.P."/>
            <person name="Garvin D.F."/>
            <person name="Mockler T.C."/>
            <person name="Schmutz J."/>
            <person name="Rokhsar D."/>
            <person name="Bevan M.W."/>
        </authorList>
    </citation>
    <scope>NUCLEOTIDE SEQUENCE</scope>
    <source>
        <strain evidence="2">Bd21</strain>
    </source>
</reference>